<name>A0A1Y2F4I6_9FUNG</name>
<feature type="region of interest" description="Disordered" evidence="1">
    <location>
        <begin position="259"/>
        <end position="287"/>
    </location>
</feature>
<sequence>MNRYRNNRNNDRKKKLGNKKSDAYIRMTFSELMEEAIEQEEKGERYGDGKKARNFYENACNLYEKAHNKEKQDFTCLYNWARVTYILATFSKPAYSTQKIINLLQLAIERFRSALNLNPKALDAMFNLKQALSSFGEICLDEVSEQAALPFFKEACDLGDQVFKLQEETYRNAQQNHHDELEHEHDDEPTTSNTTNTTNDEDIYIEEVDTITINSLIETLTTNAEDLNNLSTIIEDNAESEKLYNEALEKLKRAEELVKEAEQKSKSKKENNNENDNNNNDDDDDEIDLNSIDSTYATILSSRGEHLFNTLGIFDAMFFESALDHQNKVIQRIPESSNSQVVYQQKAQELCNKADILCSFAETLMNNGESIDEHSPSQEMYREALAAYEKALTFEDSNNSIICKIGDMKLTLAHNYLLLSENKEDDAYQSMLQLIRQGLDIYKVALKNNVEQPVEPEIYLRIAKGLSYYDDLTKQCQGMLQKFVQMGGSLEMMEDDRQFVNFDFCDDIKNKSWFIQGMKQLE</sequence>
<feature type="compositionally biased region" description="Basic and acidic residues" evidence="1">
    <location>
        <begin position="173"/>
        <end position="188"/>
    </location>
</feature>
<dbReference type="OrthoDB" id="5328412at2759"/>
<proteinExistence type="predicted"/>
<gene>
    <name evidence="2" type="ORF">LY90DRAFT_664974</name>
</gene>
<feature type="region of interest" description="Disordered" evidence="1">
    <location>
        <begin position="173"/>
        <end position="198"/>
    </location>
</feature>
<dbReference type="SUPFAM" id="SSF48452">
    <property type="entry name" value="TPR-like"/>
    <property type="match status" value="1"/>
</dbReference>
<evidence type="ECO:0000313" key="2">
    <source>
        <dbReference type="EMBL" id="ORY78810.1"/>
    </source>
</evidence>
<dbReference type="Gene3D" id="1.25.40.10">
    <property type="entry name" value="Tetratricopeptide repeat domain"/>
    <property type="match status" value="1"/>
</dbReference>
<keyword evidence="3" id="KW-1185">Reference proteome</keyword>
<evidence type="ECO:0000256" key="1">
    <source>
        <dbReference type="SAM" id="MobiDB-lite"/>
    </source>
</evidence>
<evidence type="ECO:0008006" key="4">
    <source>
        <dbReference type="Google" id="ProtNLM"/>
    </source>
</evidence>
<dbReference type="EMBL" id="MCOG01000016">
    <property type="protein sequence ID" value="ORY78810.1"/>
    <property type="molecule type" value="Genomic_DNA"/>
</dbReference>
<reference evidence="2 3" key="1">
    <citation type="submission" date="2016-08" db="EMBL/GenBank/DDBJ databases">
        <title>A Parts List for Fungal Cellulosomes Revealed by Comparative Genomics.</title>
        <authorList>
            <consortium name="DOE Joint Genome Institute"/>
            <person name="Haitjema C.H."/>
            <person name="Gilmore S.P."/>
            <person name="Henske J.K."/>
            <person name="Solomon K.V."/>
            <person name="De Groot R."/>
            <person name="Kuo A."/>
            <person name="Mondo S.J."/>
            <person name="Salamov A.A."/>
            <person name="Labutti K."/>
            <person name="Zhao Z."/>
            <person name="Chiniquy J."/>
            <person name="Barry K."/>
            <person name="Brewer H.M."/>
            <person name="Purvine S.O."/>
            <person name="Wright A.T."/>
            <person name="Boxma B."/>
            <person name="Van Alen T."/>
            <person name="Hackstein J.H."/>
            <person name="Baker S.E."/>
            <person name="Grigoriev I.V."/>
            <person name="O'Malley M.A."/>
        </authorList>
    </citation>
    <scope>NUCLEOTIDE SEQUENCE [LARGE SCALE GENOMIC DNA]</scope>
    <source>
        <strain evidence="2 3">G1</strain>
    </source>
</reference>
<evidence type="ECO:0000313" key="3">
    <source>
        <dbReference type="Proteomes" id="UP000193920"/>
    </source>
</evidence>
<accession>A0A1Y2F4I6</accession>
<dbReference type="AlphaFoldDB" id="A0A1Y2F4I6"/>
<comment type="caution">
    <text evidence="2">The sequence shown here is derived from an EMBL/GenBank/DDBJ whole genome shotgun (WGS) entry which is preliminary data.</text>
</comment>
<dbReference type="Proteomes" id="UP000193920">
    <property type="component" value="Unassembled WGS sequence"/>
</dbReference>
<protein>
    <recommendedName>
        <fullName evidence="4">TPR-like protein</fullName>
    </recommendedName>
</protein>
<dbReference type="InterPro" id="IPR011990">
    <property type="entry name" value="TPR-like_helical_dom_sf"/>
</dbReference>
<feature type="compositionally biased region" description="Basic and acidic residues" evidence="1">
    <location>
        <begin position="259"/>
        <end position="272"/>
    </location>
</feature>
<dbReference type="Pfam" id="PF06552">
    <property type="entry name" value="TOM20_plant"/>
    <property type="match status" value="1"/>
</dbReference>
<organism evidence="2 3">
    <name type="scientific">Neocallimastix californiae</name>
    <dbReference type="NCBI Taxonomy" id="1754190"/>
    <lineage>
        <taxon>Eukaryota</taxon>
        <taxon>Fungi</taxon>
        <taxon>Fungi incertae sedis</taxon>
        <taxon>Chytridiomycota</taxon>
        <taxon>Chytridiomycota incertae sedis</taxon>
        <taxon>Neocallimastigomycetes</taxon>
        <taxon>Neocallimastigales</taxon>
        <taxon>Neocallimastigaceae</taxon>
        <taxon>Neocallimastix</taxon>
    </lineage>
</organism>